<sequence>MMKLLVLFWFLVAADSLPAKRDWKGDEETPSRRDAGSLMDAAESRVDVAVDRLKENLTEESIKEIYDRLCIGFGVNRREDPMDELNRRFCIGLSWKRSGENALESQWFNKTPGDGRRVRMSQWDEKENDGGGGMMVVKDEGNRIQVLQVPGRVCYHYTTKPKNLSRSSPSHP</sequence>
<proteinExistence type="predicted"/>
<keyword evidence="3" id="KW-1185">Reference proteome</keyword>
<feature type="chain" id="PRO_5036209137" evidence="1">
    <location>
        <begin position="17"/>
        <end position="172"/>
    </location>
</feature>
<accession>A0A7R8XA61</accession>
<gene>
    <name evidence="2" type="ORF">DSTB1V02_LOCUS5752</name>
</gene>
<organism evidence="2">
    <name type="scientific">Darwinula stevensoni</name>
    <dbReference type="NCBI Taxonomy" id="69355"/>
    <lineage>
        <taxon>Eukaryota</taxon>
        <taxon>Metazoa</taxon>
        <taxon>Ecdysozoa</taxon>
        <taxon>Arthropoda</taxon>
        <taxon>Crustacea</taxon>
        <taxon>Oligostraca</taxon>
        <taxon>Ostracoda</taxon>
        <taxon>Podocopa</taxon>
        <taxon>Podocopida</taxon>
        <taxon>Darwinulocopina</taxon>
        <taxon>Darwinuloidea</taxon>
        <taxon>Darwinulidae</taxon>
        <taxon>Darwinula</taxon>
    </lineage>
</organism>
<reference evidence="2" key="1">
    <citation type="submission" date="2020-11" db="EMBL/GenBank/DDBJ databases">
        <authorList>
            <person name="Tran Van P."/>
        </authorList>
    </citation>
    <scope>NUCLEOTIDE SEQUENCE</scope>
</reference>
<evidence type="ECO:0000256" key="1">
    <source>
        <dbReference type="SAM" id="SignalP"/>
    </source>
</evidence>
<dbReference type="Proteomes" id="UP000677054">
    <property type="component" value="Unassembled WGS sequence"/>
</dbReference>
<dbReference type="AlphaFoldDB" id="A0A7R8XA61"/>
<evidence type="ECO:0000313" key="3">
    <source>
        <dbReference type="Proteomes" id="UP000677054"/>
    </source>
</evidence>
<evidence type="ECO:0000313" key="2">
    <source>
        <dbReference type="EMBL" id="CAD7245886.1"/>
    </source>
</evidence>
<protein>
    <submittedName>
        <fullName evidence="2">Uncharacterized protein</fullName>
    </submittedName>
</protein>
<feature type="signal peptide" evidence="1">
    <location>
        <begin position="1"/>
        <end position="16"/>
    </location>
</feature>
<dbReference type="EMBL" id="CAJPEV010000981">
    <property type="protein sequence ID" value="CAG0889907.1"/>
    <property type="molecule type" value="Genomic_DNA"/>
</dbReference>
<name>A0A7R8XA61_9CRUS</name>
<dbReference type="EMBL" id="LR900498">
    <property type="protein sequence ID" value="CAD7245886.1"/>
    <property type="molecule type" value="Genomic_DNA"/>
</dbReference>
<keyword evidence="1" id="KW-0732">Signal</keyword>